<reference evidence="1" key="1">
    <citation type="submission" date="2022-03" db="EMBL/GenBank/DDBJ databases">
        <authorList>
            <person name="Martin C."/>
        </authorList>
    </citation>
    <scope>NUCLEOTIDE SEQUENCE</scope>
</reference>
<comment type="caution">
    <text evidence="1">The sequence shown here is derived from an EMBL/GenBank/DDBJ whole genome shotgun (WGS) entry which is preliminary data.</text>
</comment>
<organism evidence="1 2">
    <name type="scientific">Owenia fusiformis</name>
    <name type="common">Polychaete worm</name>
    <dbReference type="NCBI Taxonomy" id="6347"/>
    <lineage>
        <taxon>Eukaryota</taxon>
        <taxon>Metazoa</taxon>
        <taxon>Spiralia</taxon>
        <taxon>Lophotrochozoa</taxon>
        <taxon>Annelida</taxon>
        <taxon>Polychaeta</taxon>
        <taxon>Sedentaria</taxon>
        <taxon>Canalipalpata</taxon>
        <taxon>Sabellida</taxon>
        <taxon>Oweniida</taxon>
        <taxon>Oweniidae</taxon>
        <taxon>Owenia</taxon>
    </lineage>
</organism>
<evidence type="ECO:0000313" key="2">
    <source>
        <dbReference type="Proteomes" id="UP000749559"/>
    </source>
</evidence>
<gene>
    <name evidence="1" type="ORF">OFUS_LOCUS14750</name>
</gene>
<name>A0A8S4P8C7_OWEFU</name>
<evidence type="ECO:0000313" key="1">
    <source>
        <dbReference type="EMBL" id="CAH1789379.1"/>
    </source>
</evidence>
<dbReference type="EMBL" id="CAIIXF020000007">
    <property type="protein sequence ID" value="CAH1789379.1"/>
    <property type="molecule type" value="Genomic_DNA"/>
</dbReference>
<protein>
    <submittedName>
        <fullName evidence="1">Uncharacterized protein</fullName>
    </submittedName>
</protein>
<dbReference type="Proteomes" id="UP000749559">
    <property type="component" value="Unassembled WGS sequence"/>
</dbReference>
<keyword evidence="2" id="KW-1185">Reference proteome</keyword>
<proteinExistence type="predicted"/>
<dbReference type="AlphaFoldDB" id="A0A8S4P8C7"/>
<sequence>MLGEEEKANISPKYGPKLTSLQGEELYRGLISFTEKVIEKRTARLYEKRLRLPPCQRINTKHPVYVIENENIERNKLENQTIAELSKFIIDLIDTLPTHFKEIYIYKNSSTVSRERLNLNI</sequence>
<accession>A0A8S4P8C7</accession>